<evidence type="ECO:0000256" key="11">
    <source>
        <dbReference type="ARBA" id="ARBA00023180"/>
    </source>
</evidence>
<keyword evidence="8 14" id="KW-1133">Transmembrane helix</keyword>
<keyword evidence="3" id="KW-0109">Calcium transport</keyword>
<evidence type="ECO:0000256" key="3">
    <source>
        <dbReference type="ARBA" id="ARBA00022568"/>
    </source>
</evidence>
<keyword evidence="9" id="KW-0406">Ion transport</keyword>
<dbReference type="Gene3D" id="1.20.120.350">
    <property type="entry name" value="Voltage-gated potassium channels. Chain C"/>
    <property type="match status" value="2"/>
</dbReference>
<evidence type="ECO:0000256" key="4">
    <source>
        <dbReference type="ARBA" id="ARBA00022673"/>
    </source>
</evidence>
<evidence type="ECO:0000313" key="16">
    <source>
        <dbReference type="EMBL" id="GIL55074.1"/>
    </source>
</evidence>
<keyword evidence="2" id="KW-0813">Transport</keyword>
<evidence type="ECO:0000259" key="15">
    <source>
        <dbReference type="Pfam" id="PF00520"/>
    </source>
</evidence>
<feature type="transmembrane region" description="Helical" evidence="14">
    <location>
        <begin position="518"/>
        <end position="542"/>
    </location>
</feature>
<evidence type="ECO:0000256" key="9">
    <source>
        <dbReference type="ARBA" id="ARBA00023065"/>
    </source>
</evidence>
<feature type="non-terminal residue" evidence="16">
    <location>
        <position position="1"/>
    </location>
</feature>
<dbReference type="GO" id="GO:0005891">
    <property type="term" value="C:voltage-gated calcium channel complex"/>
    <property type="evidence" value="ECO:0007669"/>
    <property type="project" value="TreeGrafter"/>
</dbReference>
<evidence type="ECO:0000256" key="12">
    <source>
        <dbReference type="ARBA" id="ARBA00023303"/>
    </source>
</evidence>
<feature type="compositionally biased region" description="Basic and acidic residues" evidence="13">
    <location>
        <begin position="241"/>
        <end position="250"/>
    </location>
</feature>
<comment type="subcellular location">
    <subcellularLocation>
        <location evidence="1">Membrane</location>
        <topology evidence="1">Multi-pass membrane protein</topology>
    </subcellularLocation>
</comment>
<feature type="compositionally biased region" description="Polar residues" evidence="13">
    <location>
        <begin position="149"/>
        <end position="159"/>
    </location>
</feature>
<feature type="transmembrane region" description="Helical" evidence="14">
    <location>
        <begin position="401"/>
        <end position="426"/>
    </location>
</feature>
<feature type="region of interest" description="Disordered" evidence="13">
    <location>
        <begin position="1053"/>
        <end position="1072"/>
    </location>
</feature>
<evidence type="ECO:0000256" key="1">
    <source>
        <dbReference type="ARBA" id="ARBA00004141"/>
    </source>
</evidence>
<evidence type="ECO:0000256" key="8">
    <source>
        <dbReference type="ARBA" id="ARBA00022989"/>
    </source>
</evidence>
<evidence type="ECO:0000256" key="14">
    <source>
        <dbReference type="SAM" id="Phobius"/>
    </source>
</evidence>
<dbReference type="InterPro" id="IPR050599">
    <property type="entry name" value="VDCC_alpha-1_subunit"/>
</dbReference>
<dbReference type="GO" id="GO:0098703">
    <property type="term" value="P:calcium ion import across plasma membrane"/>
    <property type="evidence" value="ECO:0007669"/>
    <property type="project" value="TreeGrafter"/>
</dbReference>
<feature type="compositionally biased region" description="Low complexity" evidence="13">
    <location>
        <begin position="188"/>
        <end position="198"/>
    </location>
</feature>
<gene>
    <name evidence="16" type="ORF">Vafri_10591</name>
</gene>
<dbReference type="InterPro" id="IPR005821">
    <property type="entry name" value="Ion_trans_dom"/>
</dbReference>
<dbReference type="AlphaFoldDB" id="A0A8J4EZV9"/>
<keyword evidence="10 14" id="KW-0472">Membrane</keyword>
<dbReference type="PANTHER" id="PTHR45628">
    <property type="entry name" value="VOLTAGE-DEPENDENT CALCIUM CHANNEL TYPE A SUBUNIT ALPHA-1"/>
    <property type="match status" value="1"/>
</dbReference>
<dbReference type="Pfam" id="PF00520">
    <property type="entry name" value="Ion_trans"/>
    <property type="match status" value="2"/>
</dbReference>
<keyword evidence="7" id="KW-0851">Voltage-gated channel</keyword>
<feature type="transmembrane region" description="Helical" evidence="14">
    <location>
        <begin position="815"/>
        <end position="836"/>
    </location>
</feature>
<evidence type="ECO:0000256" key="6">
    <source>
        <dbReference type="ARBA" id="ARBA00022837"/>
    </source>
</evidence>
<keyword evidence="4" id="KW-0107">Calcium channel</keyword>
<organism evidence="16 17">
    <name type="scientific">Volvox africanus</name>
    <dbReference type="NCBI Taxonomy" id="51714"/>
    <lineage>
        <taxon>Eukaryota</taxon>
        <taxon>Viridiplantae</taxon>
        <taxon>Chlorophyta</taxon>
        <taxon>core chlorophytes</taxon>
        <taxon>Chlorophyceae</taxon>
        <taxon>CS clade</taxon>
        <taxon>Chlamydomonadales</taxon>
        <taxon>Volvocaceae</taxon>
        <taxon>Volvox</taxon>
    </lineage>
</organism>
<dbReference type="Gene3D" id="1.10.287.70">
    <property type="match status" value="2"/>
</dbReference>
<dbReference type="EMBL" id="BNCO01000020">
    <property type="protein sequence ID" value="GIL55074.1"/>
    <property type="molecule type" value="Genomic_DNA"/>
</dbReference>
<feature type="transmembrane region" description="Helical" evidence="14">
    <location>
        <begin position="287"/>
        <end position="304"/>
    </location>
</feature>
<feature type="domain" description="Ion transport" evidence="15">
    <location>
        <begin position="600"/>
        <end position="846"/>
    </location>
</feature>
<evidence type="ECO:0000313" key="17">
    <source>
        <dbReference type="Proteomes" id="UP000747399"/>
    </source>
</evidence>
<keyword evidence="12" id="KW-0407">Ion channel</keyword>
<keyword evidence="17" id="KW-1185">Reference proteome</keyword>
<accession>A0A8J4EZV9</accession>
<comment type="caution">
    <text evidence="16">The sequence shown here is derived from an EMBL/GenBank/DDBJ whole genome shotgun (WGS) entry which is preliminary data.</text>
</comment>
<dbReference type="InterPro" id="IPR027359">
    <property type="entry name" value="Volt_channel_dom_sf"/>
</dbReference>
<feature type="region of interest" description="Disordered" evidence="13">
    <location>
        <begin position="1"/>
        <end position="26"/>
    </location>
</feature>
<keyword evidence="6" id="KW-0106">Calcium</keyword>
<sequence>MARTNLGRLVRQSSVGDDTESYEPNDVSADLGLAPVLAICRVVEDYGAGQKVGIEAANGGCEGVMPSRTAPSDKKPDVVAQPLTPLPYHCHFLEDVGRSSLGSRPDTGDATSILTSSRQGRRRTRTHVSIDLPPEVEESRRVYGGGGCTTSANGSTTVPLQRRVSSGLLSYLSTDSLEIPQDRPGLYPGAQQGAVQGPGQDGRRGTDVSYGLDSGDTRSSGRVDSTSLDAVVGSRTGSGQRETKPTDPCRRRTGRIPLEGKVLFLVGPDNALRKRVYRLVASRPFEYVLFCVIVINCGMMTLEGPSVRSDSRLGLALYWGNAACTSIFAVELLVKVFAWTFIGYIRDMTNQVDFVVVITGLLDLALTHASTQAMSALRVLRALKPLRLLTRSAGMRLVFKSVVLSLGAMAHVSVLCVMFLVIFAILGVQLFSGKLHRCNDQSASDRSQCVGSFLDPDTGATLERTWDNMWPNFDNVGNALLACFVVASCNGYSDLMTAAMSAPAKRGQQPRLNANPGAFFWFVGFTVVVSFTLLNLYVGVIFSQFSRIRNMSTTGSAFLTSQQQEWVEMSRMVFRLRPPDKGSLPRGKLRLPARRLTQSTAFERAMLAIIVANVAVLAATWYGEPPKVEDVQEKLNIGFTGIYTLEALLKLYGLGSRTYFADPWNKFDFVVVVSGLVEVALSFLHTGYVRVLRVFRLQRLLRLTRLVRKSKGVKTLFQALVMSLPAFGNVGALIGLIFFMWAYVGVLLFGRVRRDDVHSAINTSANFGNFGNALSVLLRVATGDNWTDLMYSCMVKPPHCSRTAGDCGSWLALPYFLLFFLLIAIIMLNLFTAVIIENFEKAHEQDEWRLTPQNLEDFVMLWSEYDDGSGTISPAALEQLLLRLDPPLGLGPYADNKEVLKFVYDLDIPLVGGRVPFHKTAFELVKRISKTDIPDGQLKTQMDGLVEAFFRDLTASSQRDDQMHFTVAFSVMLIQRRWRSRFRANRLRIKRAWREARRDPPDYRALLDGPGPQLVAEALLREEERVEAEVKAASKSQTSVALGAYVPLTSAPVEKSVRGSKPRSTSSVSDVDPRVTAAAAMAPAPRLSGDTLLLSTPALAADALSLGGSASSLRWRFNSNLVP</sequence>
<dbReference type="PANTHER" id="PTHR45628:SF7">
    <property type="entry name" value="VOLTAGE-DEPENDENT CALCIUM CHANNEL TYPE A SUBUNIT ALPHA-1"/>
    <property type="match status" value="1"/>
</dbReference>
<protein>
    <recommendedName>
        <fullName evidence="15">Ion transport domain-containing protein</fullName>
    </recommendedName>
</protein>
<dbReference type="Proteomes" id="UP000747399">
    <property type="component" value="Unassembled WGS sequence"/>
</dbReference>
<name>A0A8J4EZV9_9CHLO</name>
<evidence type="ECO:0000256" key="10">
    <source>
        <dbReference type="ARBA" id="ARBA00023136"/>
    </source>
</evidence>
<evidence type="ECO:0000256" key="5">
    <source>
        <dbReference type="ARBA" id="ARBA00022692"/>
    </source>
</evidence>
<proteinExistence type="predicted"/>
<evidence type="ECO:0000256" key="13">
    <source>
        <dbReference type="SAM" id="MobiDB-lite"/>
    </source>
</evidence>
<feature type="transmembrane region" description="Helical" evidence="14">
    <location>
        <begin position="716"/>
        <end position="744"/>
    </location>
</feature>
<reference evidence="16" key="1">
    <citation type="journal article" date="2021" name="Proc. Natl. Acad. Sci. U.S.A.">
        <title>Three genomes in the algal genus Volvox reveal the fate of a haploid sex-determining region after a transition to homothallism.</title>
        <authorList>
            <person name="Yamamoto K."/>
            <person name="Hamaji T."/>
            <person name="Kawai-Toyooka H."/>
            <person name="Matsuzaki R."/>
            <person name="Takahashi F."/>
            <person name="Nishimura Y."/>
            <person name="Kawachi M."/>
            <person name="Noguchi H."/>
            <person name="Minakuchi Y."/>
            <person name="Umen J.G."/>
            <person name="Toyoda A."/>
            <person name="Nozaki H."/>
        </authorList>
    </citation>
    <scope>NUCLEOTIDE SEQUENCE</scope>
    <source>
        <strain evidence="16">NIES-3780</strain>
    </source>
</reference>
<evidence type="ECO:0000256" key="2">
    <source>
        <dbReference type="ARBA" id="ARBA00022448"/>
    </source>
</evidence>
<keyword evidence="5 14" id="KW-0812">Transmembrane</keyword>
<feature type="region of interest" description="Disordered" evidence="13">
    <location>
        <begin position="99"/>
        <end position="125"/>
    </location>
</feature>
<feature type="domain" description="Ion transport" evidence="15">
    <location>
        <begin position="283"/>
        <end position="550"/>
    </location>
</feature>
<feature type="transmembrane region" description="Helical" evidence="14">
    <location>
        <begin position="316"/>
        <end position="342"/>
    </location>
</feature>
<dbReference type="SUPFAM" id="SSF81324">
    <property type="entry name" value="Voltage-gated potassium channels"/>
    <property type="match status" value="2"/>
</dbReference>
<feature type="transmembrane region" description="Helical" evidence="14">
    <location>
        <begin position="669"/>
        <end position="695"/>
    </location>
</feature>
<keyword evidence="11" id="KW-0325">Glycoprotein</keyword>
<feature type="region of interest" description="Disordered" evidence="13">
    <location>
        <begin position="179"/>
        <end position="252"/>
    </location>
</feature>
<feature type="transmembrane region" description="Helical" evidence="14">
    <location>
        <begin position="605"/>
        <end position="623"/>
    </location>
</feature>
<feature type="region of interest" description="Disordered" evidence="13">
    <location>
        <begin position="139"/>
        <end position="159"/>
    </location>
</feature>
<dbReference type="GO" id="GO:0008331">
    <property type="term" value="F:high voltage-gated calcium channel activity"/>
    <property type="evidence" value="ECO:0007669"/>
    <property type="project" value="TreeGrafter"/>
</dbReference>
<evidence type="ECO:0000256" key="7">
    <source>
        <dbReference type="ARBA" id="ARBA00022882"/>
    </source>
</evidence>
<dbReference type="Gene3D" id="1.10.238.10">
    <property type="entry name" value="EF-hand"/>
    <property type="match status" value="1"/>
</dbReference>